<dbReference type="Gene3D" id="3.40.50.11060">
    <property type="entry name" value="GTPase HflX, N-terminal domain"/>
    <property type="match status" value="1"/>
</dbReference>
<dbReference type="InterPro" id="IPR025121">
    <property type="entry name" value="GTPase_HflX_N"/>
</dbReference>
<feature type="domain" description="Hflx-type G" evidence="5">
    <location>
        <begin position="289"/>
        <end position="456"/>
    </location>
</feature>
<evidence type="ECO:0000256" key="4">
    <source>
        <dbReference type="ARBA" id="ARBA00023134"/>
    </source>
</evidence>
<organism evidence="6 7">
    <name type="scientific">Polyplax serrata</name>
    <name type="common">Common mouse louse</name>
    <dbReference type="NCBI Taxonomy" id="468196"/>
    <lineage>
        <taxon>Eukaryota</taxon>
        <taxon>Metazoa</taxon>
        <taxon>Ecdysozoa</taxon>
        <taxon>Arthropoda</taxon>
        <taxon>Hexapoda</taxon>
        <taxon>Insecta</taxon>
        <taxon>Pterygota</taxon>
        <taxon>Neoptera</taxon>
        <taxon>Paraneoptera</taxon>
        <taxon>Psocodea</taxon>
        <taxon>Troctomorpha</taxon>
        <taxon>Phthiraptera</taxon>
        <taxon>Anoplura</taxon>
        <taxon>Polyplacidae</taxon>
        <taxon>Polyplax</taxon>
    </lineage>
</organism>
<dbReference type="InterPro" id="IPR042108">
    <property type="entry name" value="GTPase_HflX_N_sf"/>
</dbReference>
<dbReference type="NCBIfam" id="TIGR03156">
    <property type="entry name" value="GTP_HflX"/>
    <property type="match status" value="1"/>
</dbReference>
<keyword evidence="2" id="KW-0547">Nucleotide-binding</keyword>
<dbReference type="EMBL" id="JAWJWF010000001">
    <property type="protein sequence ID" value="KAK6641671.1"/>
    <property type="molecule type" value="Genomic_DNA"/>
</dbReference>
<dbReference type="PROSITE" id="PS51257">
    <property type="entry name" value="PROKAR_LIPOPROTEIN"/>
    <property type="match status" value="1"/>
</dbReference>
<evidence type="ECO:0000256" key="2">
    <source>
        <dbReference type="ARBA" id="ARBA00022741"/>
    </source>
</evidence>
<evidence type="ECO:0000256" key="3">
    <source>
        <dbReference type="ARBA" id="ARBA00022842"/>
    </source>
</evidence>
<reference evidence="6 7" key="1">
    <citation type="submission" date="2023-09" db="EMBL/GenBank/DDBJ databases">
        <title>Genomes of two closely related lineages of the louse Polyplax serrata with different host specificities.</title>
        <authorList>
            <person name="Martinu J."/>
            <person name="Tarabai H."/>
            <person name="Stefka J."/>
            <person name="Hypsa V."/>
        </authorList>
    </citation>
    <scope>NUCLEOTIDE SEQUENCE [LARGE SCALE GENOMIC DNA]</scope>
    <source>
        <strain evidence="6">98ZLc_SE</strain>
    </source>
</reference>
<dbReference type="CDD" id="cd01878">
    <property type="entry name" value="HflX"/>
    <property type="match status" value="1"/>
</dbReference>
<dbReference type="InterPro" id="IPR027417">
    <property type="entry name" value="P-loop_NTPase"/>
</dbReference>
<protein>
    <recommendedName>
        <fullName evidence="5">Hflx-type G domain-containing protein</fullName>
    </recommendedName>
</protein>
<evidence type="ECO:0000313" key="6">
    <source>
        <dbReference type="EMBL" id="KAK6641671.1"/>
    </source>
</evidence>
<dbReference type="InterPro" id="IPR016496">
    <property type="entry name" value="GTPase_HflX"/>
</dbReference>
<accession>A0ABR1BE11</accession>
<evidence type="ECO:0000259" key="5">
    <source>
        <dbReference type="PROSITE" id="PS51705"/>
    </source>
</evidence>
<keyword evidence="4" id="KW-0342">GTP-binding</keyword>
<dbReference type="Pfam" id="PF13167">
    <property type="entry name" value="GTP-bdg_N"/>
    <property type="match status" value="1"/>
</dbReference>
<dbReference type="Pfam" id="PF01926">
    <property type="entry name" value="MMR_HSR1"/>
    <property type="match status" value="1"/>
</dbReference>
<dbReference type="InterPro" id="IPR030394">
    <property type="entry name" value="G_HFLX_dom"/>
</dbReference>
<evidence type="ECO:0000313" key="7">
    <source>
        <dbReference type="Proteomes" id="UP001359485"/>
    </source>
</evidence>
<dbReference type="Proteomes" id="UP001359485">
    <property type="component" value="Unassembled WGS sequence"/>
</dbReference>
<dbReference type="SUPFAM" id="SSF52540">
    <property type="entry name" value="P-loop containing nucleoside triphosphate hydrolases"/>
    <property type="match status" value="1"/>
</dbReference>
<keyword evidence="1" id="KW-0479">Metal-binding</keyword>
<comment type="caution">
    <text evidence="6">The sequence shown here is derived from an EMBL/GenBank/DDBJ whole genome shotgun (WGS) entry which is preliminary data.</text>
</comment>
<keyword evidence="7" id="KW-1185">Reference proteome</keyword>
<name>A0ABR1BE11_POLSC</name>
<dbReference type="InterPro" id="IPR006073">
    <property type="entry name" value="GTP-bd"/>
</dbReference>
<dbReference type="Gene3D" id="3.40.50.300">
    <property type="entry name" value="P-loop containing nucleotide triphosphate hydrolases"/>
    <property type="match status" value="1"/>
</dbReference>
<dbReference type="InterPro" id="IPR032305">
    <property type="entry name" value="GTP-bd_M"/>
</dbReference>
<dbReference type="PANTHER" id="PTHR10229">
    <property type="entry name" value="GTP-BINDING PROTEIN HFLX"/>
    <property type="match status" value="1"/>
</dbReference>
<dbReference type="Pfam" id="PF16360">
    <property type="entry name" value="GTP-bdg_M"/>
    <property type="match status" value="1"/>
</dbReference>
<sequence length="519" mass="59369">MFTSRLINLKSASSGISLAFASCQFQRHISVTLPLRKDYSRTPIKFKKPKKTLGIDHIDVEPLDDSEIKDEYIDMLLDRTLLRHDSGHQVFVIQPYIKWGPKKKRNTTPILQLLESVTLIKTLRTWKVVGQTSVGLESFTSKSFFGKGYISMIKELVEKHKSISALFISVNTLSLLQQMTLQEIFGVPVFDRYTIIMYIFREHATSREAKLQIQLAELPYLWTVMKGMQLGIGEKFGGGAIQLGGFGPKFLDTRKEIFRMREAKLKRAIMDIREKREIFRQGRKKNEIPTIAVVGYTNAGKTSLVQALTEKDSLVPQDYLFATLDVTCHLGTLPSSMNVYYIDTLGFISDIPTYLIESFVYTLEDVTCADLIVHVRDMSHPDTVAQNDNVIKTLNDLNLSDIKMKNIVTVGNKIDLVSSDKLQNLKTDDMIMVSCTKLTGIDILRQEIEQRLLSLTNRIKMIMRVRNGGDEYDWLQEETVVTNELPDPKDNQFILLSVITSSSTLEKFKHRFIKNYKER</sequence>
<keyword evidence="3" id="KW-0460">Magnesium</keyword>
<gene>
    <name evidence="6" type="ORF">RUM44_013386</name>
</gene>
<dbReference type="PANTHER" id="PTHR10229:SF0">
    <property type="entry name" value="GTP-BINDING PROTEIN 6-RELATED"/>
    <property type="match status" value="1"/>
</dbReference>
<evidence type="ECO:0000256" key="1">
    <source>
        <dbReference type="ARBA" id="ARBA00022723"/>
    </source>
</evidence>
<proteinExistence type="predicted"/>
<dbReference type="PROSITE" id="PS51705">
    <property type="entry name" value="G_HFLX"/>
    <property type="match status" value="1"/>
</dbReference>